<sequence length="898" mass="101674">MTSQFNSQQLRRLAIFQDRINGTNPNDHAPEPVTAYAIDGENLYMIYRASRWSRVPEVGSMNPGDILAERTTVKFDEATGAFPDVQYELAITTDGPHSEEPERIQTDGQALIRSWFNAEPERFEQLGIGEQPGNTRLEIEDGARLPPYGWTEAYERTLERMMRERPEEIRLSMLQREINSEPGATAWFLESNGYDLHKIVWENDNQGRFMGYHLEHAQFEEPNSMSDEADPDRRVELPSIEQIAHSDYVPVDPVSLSDAEILERSRQVVEGYQTQRVRDGGPAAAGMRHDIAQSGIATTDRPAVLQTTGENSHPVFDFDSPVAMQDAMVETMEQDIAQQQETLATIGQDAPQLAPDAPARPVVWPRVNFPNRFVTPFQRTARDGREYEMMTVAIPRGVTVNGVELGGWRFDRFMHGQERTAIANHRPVTVTFRPGEPVNLWRGSGVNRETLAIDEPWDLCRAVKAERDAYQQAREQTRQQQADEQREDAQIESQETPDDAFYHAMEVSAARELALYIENSDELAADLAAARSIADPQEAAQQMGKLADRASLAFAHDPDFCGIEASTPDETPFDSQTRQQAGEFLLDLGTRTMAIDENAARLEKQSRSLDDYEEGSATIEYDAAVQEVRDLAESRKQDIDASFHGQLDQLTDRYATLLAQRTNDFNTRSAAIPSPMITGPANYPAAKMQQKTDALMRHYKEQSERLDTLRERIETIGADGKSISSAQPDALQQLQEKLSELQARQETMKQENQQARDRHEDAPHSSSELRNNNASMRRVQARIEGIQRNHDAGRSEQSGTTMQGEPFDLVHDGESGYVYFRFEDKPSGETRDMLKHNGFHWSIRESRWQRKMTGSAEFAVQRILEQAKPLEATQPAAPDNDLDQAHERQHRQRRHGAR</sequence>
<dbReference type="STRING" id="77635.BISU_1935"/>
<evidence type="ECO:0000313" key="2">
    <source>
        <dbReference type="EMBL" id="KFJ01374.1"/>
    </source>
</evidence>
<dbReference type="OrthoDB" id="3232770at2"/>
<dbReference type="eggNOG" id="COG4227">
    <property type="taxonomic scope" value="Bacteria"/>
</dbReference>
<dbReference type="AlphaFoldDB" id="A0A087E0S3"/>
<feature type="region of interest" description="Disordered" evidence="1">
    <location>
        <begin position="787"/>
        <end position="809"/>
    </location>
</feature>
<feature type="compositionally biased region" description="Basic and acidic residues" evidence="1">
    <location>
        <begin position="471"/>
        <end position="489"/>
    </location>
</feature>
<dbReference type="Proteomes" id="UP000029055">
    <property type="component" value="Unassembled WGS sequence"/>
</dbReference>
<feature type="compositionally biased region" description="Basic and acidic residues" evidence="1">
    <location>
        <begin position="746"/>
        <end position="763"/>
    </location>
</feature>
<organism evidence="2 3">
    <name type="scientific">Bifidobacterium subtile</name>
    <dbReference type="NCBI Taxonomy" id="77635"/>
    <lineage>
        <taxon>Bacteria</taxon>
        <taxon>Bacillati</taxon>
        <taxon>Actinomycetota</taxon>
        <taxon>Actinomycetes</taxon>
        <taxon>Bifidobacteriales</taxon>
        <taxon>Bifidobacteriaceae</taxon>
        <taxon>Bifidobacterium</taxon>
    </lineage>
</organism>
<accession>A0A087E0S3</accession>
<dbReference type="EMBL" id="JGZR01000010">
    <property type="protein sequence ID" value="KFJ01374.1"/>
    <property type="molecule type" value="Genomic_DNA"/>
</dbReference>
<feature type="compositionally biased region" description="Basic residues" evidence="1">
    <location>
        <begin position="888"/>
        <end position="898"/>
    </location>
</feature>
<name>A0A087E0S3_9BIFI</name>
<dbReference type="RefSeq" id="WP_024464609.1">
    <property type="nucleotide sequence ID" value="NZ_CP062939.1"/>
</dbReference>
<feature type="compositionally biased region" description="Polar residues" evidence="1">
    <location>
        <begin position="764"/>
        <end position="775"/>
    </location>
</feature>
<comment type="caution">
    <text evidence="2">The sequence shown here is derived from an EMBL/GenBank/DDBJ whole genome shotgun (WGS) entry which is preliminary data.</text>
</comment>
<evidence type="ECO:0000313" key="3">
    <source>
        <dbReference type="Proteomes" id="UP000029055"/>
    </source>
</evidence>
<reference evidence="2 3" key="1">
    <citation type="submission" date="2014-03" db="EMBL/GenBank/DDBJ databases">
        <title>Genomics of Bifidobacteria.</title>
        <authorList>
            <person name="Ventura M."/>
            <person name="Milani C."/>
            <person name="Lugli G.A."/>
        </authorList>
    </citation>
    <scope>NUCLEOTIDE SEQUENCE [LARGE SCALE GENOMIC DNA]</scope>
    <source>
        <strain evidence="2 3">LMG 11597</strain>
    </source>
</reference>
<gene>
    <name evidence="2" type="ORF">BISU_1935</name>
</gene>
<feature type="region of interest" description="Disordered" evidence="1">
    <location>
        <begin position="867"/>
        <end position="898"/>
    </location>
</feature>
<proteinExistence type="predicted"/>
<protein>
    <submittedName>
        <fullName evidence="2">Uncharacterized protein</fullName>
    </submittedName>
</protein>
<keyword evidence="3" id="KW-1185">Reference proteome</keyword>
<feature type="region of interest" description="Disordered" evidence="1">
    <location>
        <begin position="744"/>
        <end position="775"/>
    </location>
</feature>
<feature type="region of interest" description="Disordered" evidence="1">
    <location>
        <begin position="471"/>
        <end position="494"/>
    </location>
</feature>
<evidence type="ECO:0000256" key="1">
    <source>
        <dbReference type="SAM" id="MobiDB-lite"/>
    </source>
</evidence>